<evidence type="ECO:0000313" key="3">
    <source>
        <dbReference type="Proteomes" id="UP000242367"/>
    </source>
</evidence>
<gene>
    <name evidence="2" type="ORF">BTM25_04480</name>
</gene>
<dbReference type="AlphaFoldDB" id="A0A2P4ULY4"/>
<evidence type="ECO:0000256" key="1">
    <source>
        <dbReference type="SAM" id="SignalP"/>
    </source>
</evidence>
<feature type="signal peptide" evidence="1">
    <location>
        <begin position="1"/>
        <end position="25"/>
    </location>
</feature>
<dbReference type="Proteomes" id="UP000242367">
    <property type="component" value="Unassembled WGS sequence"/>
</dbReference>
<sequence precursor="true">MDRPGGWRAAFSVLVALILAVSGFAAPAAADTSLTACGPWLRSLDLPDKKIHSGGETQGTVKVSCKSPVPLVVAMTSADSSWVSVPDKVVVPAGATETTFPIRTHQPDYIYGELSISLTAKLRDRTLSGPLTLQPGLKFIDFGGHSAIVSGDNPFITVGLNGTAPAGGMVVELESDNPALQLPASITIPQGALGMNVPRPTSSRIPTDADVTVTAKVEGQSLTGAIKLLAWNYDPGNWSFTGSAEAYGGVYDTMALYLPNPVPHGGIKVTFSSDDPKLAEPHQPMQLAEGTTGTFQVPVSMPSNIDGNVTVTANIEGVGSRSQTVRVRPGIIGLDIEPMLVTGGEPFEGTVRLGTTTSSPVTVRLDSDNPAVQLPAEVTIPAGQSSVTFQGTTSPVTDFAFATVTASILGGSRSQTELFVEAAS</sequence>
<comment type="caution">
    <text evidence="2">The sequence shown here is derived from an EMBL/GenBank/DDBJ whole genome shotgun (WGS) entry which is preliminary data.</text>
</comment>
<name>A0A2P4ULY4_9ACTN</name>
<reference evidence="2 3" key="1">
    <citation type="journal article" date="2017" name="Chemistry">
        <title>Isolation, Biosynthesis and Chemical Modifications of Rubterolones A-F: Rare Tropolone Alkaloids from Actinomadura sp. 5-2.</title>
        <authorList>
            <person name="Guo H."/>
            <person name="Benndorf R."/>
            <person name="Leichnitz D."/>
            <person name="Klassen J.L."/>
            <person name="Vollmers J."/>
            <person name="Gorls H."/>
            <person name="Steinacker M."/>
            <person name="Weigel C."/>
            <person name="Dahse H.M."/>
            <person name="Kaster A.K."/>
            <person name="de Beer Z.W."/>
            <person name="Poulsen M."/>
            <person name="Beemelmanns C."/>
        </authorList>
    </citation>
    <scope>NUCLEOTIDE SEQUENCE [LARGE SCALE GENOMIC DNA]</scope>
    <source>
        <strain evidence="2 3">5-2</strain>
    </source>
</reference>
<protein>
    <submittedName>
        <fullName evidence="2">Uncharacterized protein</fullName>
    </submittedName>
</protein>
<feature type="chain" id="PRO_5038925631" evidence="1">
    <location>
        <begin position="26"/>
        <end position="424"/>
    </location>
</feature>
<keyword evidence="3" id="KW-1185">Reference proteome</keyword>
<organism evidence="2 3">
    <name type="scientific">Actinomadura rubteroloni</name>
    <dbReference type="NCBI Taxonomy" id="1926885"/>
    <lineage>
        <taxon>Bacteria</taxon>
        <taxon>Bacillati</taxon>
        <taxon>Actinomycetota</taxon>
        <taxon>Actinomycetes</taxon>
        <taxon>Streptosporangiales</taxon>
        <taxon>Thermomonosporaceae</taxon>
        <taxon>Actinomadura</taxon>
    </lineage>
</organism>
<proteinExistence type="predicted"/>
<keyword evidence="1" id="KW-0732">Signal</keyword>
<dbReference type="EMBL" id="MTBP01000001">
    <property type="protein sequence ID" value="POM26063.1"/>
    <property type="molecule type" value="Genomic_DNA"/>
</dbReference>
<dbReference type="RefSeq" id="WP_146058925.1">
    <property type="nucleotide sequence ID" value="NZ_MTBP01000001.1"/>
</dbReference>
<evidence type="ECO:0000313" key="2">
    <source>
        <dbReference type="EMBL" id="POM26063.1"/>
    </source>
</evidence>
<accession>A0A2P4ULY4</accession>